<protein>
    <submittedName>
        <fullName evidence="1">Uncharacterized protein</fullName>
    </submittedName>
</protein>
<name>A0A0F9NEX7_9ZZZZ</name>
<gene>
    <name evidence="1" type="ORF">LCGC14_1345130</name>
</gene>
<sequence length="70" mass="8065">MAEKVIAILEKEEVIYYCGRCGGEVLCGLGTLRERAYPPNNYCPQCGVRIDQSNQKRPPKRPPRIQWENE</sequence>
<organism evidence="1">
    <name type="scientific">marine sediment metagenome</name>
    <dbReference type="NCBI Taxonomy" id="412755"/>
    <lineage>
        <taxon>unclassified sequences</taxon>
        <taxon>metagenomes</taxon>
        <taxon>ecological metagenomes</taxon>
    </lineage>
</organism>
<proteinExistence type="predicted"/>
<accession>A0A0F9NEX7</accession>
<evidence type="ECO:0000313" key="1">
    <source>
        <dbReference type="EMBL" id="KKM79912.1"/>
    </source>
</evidence>
<dbReference type="EMBL" id="LAZR01008268">
    <property type="protein sequence ID" value="KKM79912.1"/>
    <property type="molecule type" value="Genomic_DNA"/>
</dbReference>
<comment type="caution">
    <text evidence="1">The sequence shown here is derived from an EMBL/GenBank/DDBJ whole genome shotgun (WGS) entry which is preliminary data.</text>
</comment>
<dbReference type="AlphaFoldDB" id="A0A0F9NEX7"/>
<reference evidence="1" key="1">
    <citation type="journal article" date="2015" name="Nature">
        <title>Complex archaea that bridge the gap between prokaryotes and eukaryotes.</title>
        <authorList>
            <person name="Spang A."/>
            <person name="Saw J.H."/>
            <person name="Jorgensen S.L."/>
            <person name="Zaremba-Niedzwiedzka K."/>
            <person name="Martijn J."/>
            <person name="Lind A.E."/>
            <person name="van Eijk R."/>
            <person name="Schleper C."/>
            <person name="Guy L."/>
            <person name="Ettema T.J."/>
        </authorList>
    </citation>
    <scope>NUCLEOTIDE SEQUENCE</scope>
</reference>